<evidence type="ECO:0000259" key="11">
    <source>
        <dbReference type="SMART" id="SM00839"/>
    </source>
</evidence>
<comment type="catalytic activity">
    <reaction evidence="5">
        <text>L-glutamate + NADP(+) + H2O = 2-oxoglutarate + NH4(+) + NADPH + H(+)</text>
        <dbReference type="Rhea" id="RHEA:11612"/>
        <dbReference type="ChEBI" id="CHEBI:15377"/>
        <dbReference type="ChEBI" id="CHEBI:15378"/>
        <dbReference type="ChEBI" id="CHEBI:16810"/>
        <dbReference type="ChEBI" id="CHEBI:28938"/>
        <dbReference type="ChEBI" id="CHEBI:29985"/>
        <dbReference type="ChEBI" id="CHEBI:57783"/>
        <dbReference type="ChEBI" id="CHEBI:58349"/>
        <dbReference type="EC" id="1.4.1.4"/>
    </reaction>
</comment>
<dbReference type="InterPro" id="IPR036291">
    <property type="entry name" value="NAD(P)-bd_dom_sf"/>
</dbReference>
<evidence type="ECO:0000256" key="10">
    <source>
        <dbReference type="RuleBase" id="RU004417"/>
    </source>
</evidence>
<comment type="function">
    <text evidence="1">Catalyzes the reversible oxidative deamination of glutamate to alpha-ketoglutarate and ammonia.</text>
</comment>
<comment type="similarity">
    <text evidence="2 6 10">Belongs to the Glu/Leu/Phe/Val dehydrogenases family.</text>
</comment>
<evidence type="ECO:0000256" key="8">
    <source>
        <dbReference type="PIRSR" id="PIRSR000185-2"/>
    </source>
</evidence>
<dbReference type="PRINTS" id="PR00082">
    <property type="entry name" value="GLFDHDRGNASE"/>
</dbReference>
<dbReference type="GO" id="GO:0004354">
    <property type="term" value="F:glutamate dehydrogenase (NADP+) activity"/>
    <property type="evidence" value="ECO:0007669"/>
    <property type="project" value="UniProtKB-EC"/>
</dbReference>
<proteinExistence type="inferred from homology"/>
<keyword evidence="13" id="KW-1185">Reference proteome</keyword>
<dbReference type="NCBIfam" id="NF006929">
    <property type="entry name" value="PRK09414.1"/>
    <property type="match status" value="1"/>
</dbReference>
<dbReference type="HOGENOM" id="CLU_025763_2_1_6"/>
<dbReference type="GO" id="GO:0006537">
    <property type="term" value="P:glutamate biosynthetic process"/>
    <property type="evidence" value="ECO:0007669"/>
    <property type="project" value="TreeGrafter"/>
</dbReference>
<dbReference type="InterPro" id="IPR006096">
    <property type="entry name" value="Glu/Leu/Phe/Val/Trp_DH_C"/>
</dbReference>
<dbReference type="InterPro" id="IPR046346">
    <property type="entry name" value="Aminoacid_DH-like_N_sf"/>
</dbReference>
<keyword evidence="4 6" id="KW-0560">Oxidoreductase</keyword>
<evidence type="ECO:0000256" key="6">
    <source>
        <dbReference type="PIRNR" id="PIRNR000185"/>
    </source>
</evidence>
<evidence type="ECO:0000256" key="7">
    <source>
        <dbReference type="PIRSR" id="PIRSR000185-1"/>
    </source>
</evidence>
<comment type="subunit">
    <text evidence="3">Homohexamer.</text>
</comment>
<accession>G4QNR3</accession>
<keyword evidence="8" id="KW-0520">NAD</keyword>
<evidence type="ECO:0000256" key="4">
    <source>
        <dbReference type="ARBA" id="ARBA00023002"/>
    </source>
</evidence>
<feature type="binding site" evidence="8">
    <location>
        <position position="376"/>
    </location>
    <ligand>
        <name>substrate</name>
    </ligand>
</feature>
<dbReference type="PANTHER" id="PTHR43571">
    <property type="entry name" value="NADP-SPECIFIC GLUTAMATE DEHYDROGENASE 1-RELATED"/>
    <property type="match status" value="1"/>
</dbReference>
<feature type="domain" description="Glutamate/phenylalanine/leucine/valine/L-tryptophan dehydrogenase C-terminal" evidence="11">
    <location>
        <begin position="201"/>
        <end position="443"/>
    </location>
</feature>
<dbReference type="InterPro" id="IPR006097">
    <property type="entry name" value="Glu/Leu/Phe/Val/Trp_DH_dimer"/>
</dbReference>
<dbReference type="SUPFAM" id="SSF53223">
    <property type="entry name" value="Aminoacid dehydrogenase-like, N-terminal domain"/>
    <property type="match status" value="1"/>
</dbReference>
<dbReference type="EMBL" id="CP003060">
    <property type="protein sequence ID" value="AEP31621.1"/>
    <property type="molecule type" value="Genomic_DNA"/>
</dbReference>
<reference evidence="12 13" key="1">
    <citation type="journal article" date="2011" name="J. Bacteriol.">
        <title>Complete genome sequence of seawater bacterium Glaciecola nitratireducens FR1064T.</title>
        <authorList>
            <person name="Bian F."/>
            <person name="Qin Q.L."/>
            <person name="Xie B.B."/>
            <person name="Shu Y.L."/>
            <person name="Zhang X.Y."/>
            <person name="Yu Y."/>
            <person name="Chen B."/>
            <person name="Chen X.L."/>
            <person name="Zhou B.C."/>
            <person name="Zhang Y.Z."/>
        </authorList>
    </citation>
    <scope>NUCLEOTIDE SEQUENCE [LARGE SCALE GENOMIC DNA]</scope>
    <source>
        <strain evidence="13">JCM 12485 / KCTC 12276 / FR1064</strain>
    </source>
</reference>
<dbReference type="RefSeq" id="WP_014110492.1">
    <property type="nucleotide sequence ID" value="NC_016041.1"/>
</dbReference>
<dbReference type="InterPro" id="IPR006095">
    <property type="entry name" value="Glu/Leu/Phe/Val/Trp_DH"/>
</dbReference>
<dbReference type="STRING" id="1085623.GNIT_3527"/>
<protein>
    <recommendedName>
        <fullName evidence="6">Glutamate dehydrogenase</fullName>
    </recommendedName>
</protein>
<feature type="active site" description="Proton donor" evidence="7">
    <location>
        <position position="125"/>
    </location>
</feature>
<evidence type="ECO:0000256" key="9">
    <source>
        <dbReference type="PIRSR" id="PIRSR000185-3"/>
    </source>
</evidence>
<dbReference type="Pfam" id="PF02812">
    <property type="entry name" value="ELFV_dehydrog_N"/>
    <property type="match status" value="1"/>
</dbReference>
<dbReference type="OrthoDB" id="9803297at2"/>
<dbReference type="KEGG" id="gni:GNIT_3527"/>
<dbReference type="Gene3D" id="3.40.50.720">
    <property type="entry name" value="NAD(P)-binding Rossmann-like Domain"/>
    <property type="match status" value="1"/>
</dbReference>
<feature type="binding site" evidence="8">
    <location>
        <position position="110"/>
    </location>
    <ligand>
        <name>substrate</name>
    </ligand>
</feature>
<dbReference type="Proteomes" id="UP000009282">
    <property type="component" value="Chromosome"/>
</dbReference>
<gene>
    <name evidence="12" type="ordered locus">GNIT_3527</name>
</gene>
<feature type="binding site" evidence="8">
    <location>
        <position position="208"/>
    </location>
    <ligand>
        <name>NAD(+)</name>
        <dbReference type="ChEBI" id="CHEBI:57540"/>
    </ligand>
</feature>
<organism evidence="12 13">
    <name type="scientific">Glaciecola nitratireducens (strain JCM 12485 / KCTC 12276 / FR1064)</name>
    <dbReference type="NCBI Taxonomy" id="1085623"/>
    <lineage>
        <taxon>Bacteria</taxon>
        <taxon>Pseudomonadati</taxon>
        <taxon>Pseudomonadota</taxon>
        <taxon>Gammaproteobacteria</taxon>
        <taxon>Alteromonadales</taxon>
        <taxon>Alteromonadaceae</taxon>
        <taxon>Brumicola</taxon>
    </lineage>
</organism>
<sequence>MSLFNETLNWIEASSPHENEYLQAAEEICEYIVPIVNSNEAYKANNVLQRILVPQRVIQFAVEWEDDKHQCQVNTGWRVQHSNVLGPHKGGTRFHPQLNLSILKFLALEQSFKNSLTGLSLGAGKGGADFDPTLRSENEIRRFSKAYAKGLYSHIGPTTDVPAGDINVSAKELGYMFAEQLRATGSFAGDFSGKPLSLGGSKLRVEATGYGLLYFVANMLEQIDESMEDKTVTISGAGNVAIHAAEKAIAMNAKVLTLSNSRGVFICDQGLTQAHINWLKDNKGKVENALQELAKEHDGEYQKGAPWTMKADIALPCATQNEIDEIDAQQIVKNTRIALVEGANMPCTKPAIDKLTASSLLYAPGKAANAGGVILSAFEMQQNSAMRYDSEETLDERLQQRMHEIHKACVTESNHLGNADIDYVQGANVAGFRKLADALVASGF</sequence>
<feature type="binding site" evidence="8">
    <location>
        <position position="89"/>
    </location>
    <ligand>
        <name>substrate</name>
    </ligand>
</feature>
<name>G4QNR3_GLANF</name>
<dbReference type="PIRSF" id="PIRSF000185">
    <property type="entry name" value="Glu_DH"/>
    <property type="match status" value="1"/>
</dbReference>
<feature type="site" description="Important for catalysis" evidence="9">
    <location>
        <position position="165"/>
    </location>
</feature>
<dbReference type="InterPro" id="IPR050724">
    <property type="entry name" value="Glu_Leu_Phe_Val_DH"/>
</dbReference>
<dbReference type="GO" id="GO:0000166">
    <property type="term" value="F:nucleotide binding"/>
    <property type="evidence" value="ECO:0007669"/>
    <property type="project" value="UniProtKB-KW"/>
</dbReference>
<keyword evidence="8" id="KW-0547">Nucleotide-binding</keyword>
<evidence type="ECO:0000256" key="1">
    <source>
        <dbReference type="ARBA" id="ARBA00003868"/>
    </source>
</evidence>
<dbReference type="SMART" id="SM00839">
    <property type="entry name" value="ELFV_dehydrog"/>
    <property type="match status" value="1"/>
</dbReference>
<evidence type="ECO:0000313" key="12">
    <source>
        <dbReference type="EMBL" id="AEP31621.1"/>
    </source>
</evidence>
<dbReference type="Pfam" id="PF00208">
    <property type="entry name" value="ELFV_dehydrog"/>
    <property type="match status" value="1"/>
</dbReference>
<evidence type="ECO:0000256" key="2">
    <source>
        <dbReference type="ARBA" id="ARBA00006382"/>
    </source>
</evidence>
<dbReference type="eggNOG" id="COG0334">
    <property type="taxonomic scope" value="Bacteria"/>
</dbReference>
<feature type="binding site" evidence="8">
    <location>
        <position position="164"/>
    </location>
    <ligand>
        <name>substrate</name>
    </ligand>
</feature>
<evidence type="ECO:0000313" key="13">
    <source>
        <dbReference type="Proteomes" id="UP000009282"/>
    </source>
</evidence>
<feature type="binding site" evidence="8">
    <location>
        <position position="113"/>
    </location>
    <ligand>
        <name>substrate</name>
    </ligand>
</feature>
<dbReference type="Gene3D" id="1.10.285.10">
    <property type="entry name" value="Glutamate Dehydrogenase, chain A, domain 3"/>
    <property type="match status" value="2"/>
</dbReference>
<dbReference type="InterPro" id="IPR014362">
    <property type="entry name" value="Glu_DH"/>
</dbReference>
<dbReference type="FunFam" id="3.40.50.720:FF:000030">
    <property type="entry name" value="Glutamate dehydrogenase"/>
    <property type="match status" value="1"/>
</dbReference>
<evidence type="ECO:0000256" key="3">
    <source>
        <dbReference type="ARBA" id="ARBA00011643"/>
    </source>
</evidence>
<dbReference type="PANTHER" id="PTHR43571:SF1">
    <property type="entry name" value="NADP-SPECIFIC GLUTAMATE DEHYDROGENASE 1-RELATED"/>
    <property type="match status" value="1"/>
</dbReference>
<dbReference type="SUPFAM" id="SSF51735">
    <property type="entry name" value="NAD(P)-binding Rossmann-fold domains"/>
    <property type="match status" value="1"/>
</dbReference>
<evidence type="ECO:0000256" key="5">
    <source>
        <dbReference type="ARBA" id="ARBA00048584"/>
    </source>
</evidence>
<dbReference type="Gene3D" id="3.40.50.10860">
    <property type="entry name" value="Leucine Dehydrogenase, chain A, domain 1"/>
    <property type="match status" value="1"/>
</dbReference>
<dbReference type="GO" id="GO:0005829">
    <property type="term" value="C:cytosol"/>
    <property type="evidence" value="ECO:0007669"/>
    <property type="project" value="TreeGrafter"/>
</dbReference>
<dbReference type="AlphaFoldDB" id="G4QNR3"/>
<feature type="binding site" evidence="8">
    <location>
        <position position="239"/>
    </location>
    <ligand>
        <name>NAD(+)</name>
        <dbReference type="ChEBI" id="CHEBI:57540"/>
    </ligand>
</feature>